<proteinExistence type="predicted"/>
<dbReference type="Proteomes" id="UP000176429">
    <property type="component" value="Unassembled WGS sequence"/>
</dbReference>
<feature type="transmembrane region" description="Helical" evidence="1">
    <location>
        <begin position="35"/>
        <end position="53"/>
    </location>
</feature>
<organism evidence="2 3">
    <name type="scientific">Candidatus Taylorbacteria bacterium RIFCSPLOWO2_02_FULL_46_40</name>
    <dbReference type="NCBI Taxonomy" id="1802329"/>
    <lineage>
        <taxon>Bacteria</taxon>
        <taxon>Candidatus Tayloriibacteriota</taxon>
    </lineage>
</organism>
<dbReference type="AlphaFoldDB" id="A0A1G2P223"/>
<reference evidence="2 3" key="1">
    <citation type="journal article" date="2016" name="Nat. Commun.">
        <title>Thousands of microbial genomes shed light on interconnected biogeochemical processes in an aquifer system.</title>
        <authorList>
            <person name="Anantharaman K."/>
            <person name="Brown C.T."/>
            <person name="Hug L.A."/>
            <person name="Sharon I."/>
            <person name="Castelle C.J."/>
            <person name="Probst A.J."/>
            <person name="Thomas B.C."/>
            <person name="Singh A."/>
            <person name="Wilkins M.J."/>
            <person name="Karaoz U."/>
            <person name="Brodie E.L."/>
            <person name="Williams K.H."/>
            <person name="Hubbard S.S."/>
            <person name="Banfield J.F."/>
        </authorList>
    </citation>
    <scope>NUCLEOTIDE SEQUENCE [LARGE SCALE GENOMIC DNA]</scope>
</reference>
<sequence length="94" mass="10359">MKSIIGNKITKMTFISGLIVFVVPILGLPSNIKTVLIMIIGALLVVMALMEKYSLDSRRIKKIGWKKQGDTYVEEKTGVVEQINNGADINGHKS</sequence>
<evidence type="ECO:0000313" key="2">
    <source>
        <dbReference type="EMBL" id="OHA42397.1"/>
    </source>
</evidence>
<keyword evidence="1" id="KW-1133">Transmembrane helix</keyword>
<accession>A0A1G2P223</accession>
<keyword evidence="1" id="KW-0472">Membrane</keyword>
<gene>
    <name evidence="2" type="ORF">A3H68_00160</name>
</gene>
<evidence type="ECO:0000256" key="1">
    <source>
        <dbReference type="SAM" id="Phobius"/>
    </source>
</evidence>
<protein>
    <submittedName>
        <fullName evidence="2">Uncharacterized protein</fullName>
    </submittedName>
</protein>
<evidence type="ECO:0000313" key="3">
    <source>
        <dbReference type="Proteomes" id="UP000176429"/>
    </source>
</evidence>
<name>A0A1G2P223_9BACT</name>
<dbReference type="EMBL" id="MHSH01000006">
    <property type="protein sequence ID" value="OHA42397.1"/>
    <property type="molecule type" value="Genomic_DNA"/>
</dbReference>
<keyword evidence="1" id="KW-0812">Transmembrane</keyword>
<feature type="transmembrane region" description="Helical" evidence="1">
    <location>
        <begin position="12"/>
        <end position="29"/>
    </location>
</feature>
<comment type="caution">
    <text evidence="2">The sequence shown here is derived from an EMBL/GenBank/DDBJ whole genome shotgun (WGS) entry which is preliminary data.</text>
</comment>